<evidence type="ECO:0000256" key="1">
    <source>
        <dbReference type="SAM" id="SignalP"/>
    </source>
</evidence>
<dbReference type="RefSeq" id="WP_069608091.1">
    <property type="nucleotide sequence ID" value="NZ_CP015217.1"/>
</dbReference>
<organism evidence="2 3">
    <name type="scientific">Leptospira tipperaryensis</name>
    <dbReference type="NCBI Taxonomy" id="2564040"/>
    <lineage>
        <taxon>Bacteria</taxon>
        <taxon>Pseudomonadati</taxon>
        <taxon>Spirochaetota</taxon>
        <taxon>Spirochaetia</taxon>
        <taxon>Leptospirales</taxon>
        <taxon>Leptospiraceae</taxon>
        <taxon>Leptospira</taxon>
    </lineage>
</organism>
<sequence>MLLKKISVALVLALFFAQCNSKGNSSSDDQNLLLLAAIAPKNPGVSGLYASLNLNNGGGGGAGNYSNGSVSPFVVVSQTQNCPRGGSATVSGDITFNTVGATTTIQLNGVKAVYTSCSFIAPLIESSENSSTVVLLDGELLQDFSLSQTVDPSSTASLYKVTASGTQRLRSSNYKVNGYLFPTFDVTFTRNNSKLTLENMSDLDNAYISVDETVHVSGTIGTETISKDYSYKSRYRFK</sequence>
<dbReference type="AlphaFoldDB" id="A0A1D7UZ72"/>
<evidence type="ECO:0008006" key="4">
    <source>
        <dbReference type="Google" id="ProtNLM"/>
    </source>
</evidence>
<protein>
    <recommendedName>
        <fullName evidence="4">Lipoprotein</fullName>
    </recommendedName>
</protein>
<dbReference type="OrthoDB" id="345970at2"/>
<evidence type="ECO:0000313" key="2">
    <source>
        <dbReference type="EMBL" id="AOP34874.1"/>
    </source>
</evidence>
<dbReference type="KEGG" id="laj:A0128_14075"/>
<feature type="chain" id="PRO_5009100416" description="Lipoprotein" evidence="1">
    <location>
        <begin position="22"/>
        <end position="238"/>
    </location>
</feature>
<keyword evidence="3" id="KW-1185">Reference proteome</keyword>
<evidence type="ECO:0000313" key="3">
    <source>
        <dbReference type="Proteomes" id="UP000094197"/>
    </source>
</evidence>
<accession>A0A1D7UZ72</accession>
<gene>
    <name evidence="2" type="ORF">A0128_14075</name>
</gene>
<keyword evidence="1" id="KW-0732">Signal</keyword>
<dbReference type="Proteomes" id="UP000094197">
    <property type="component" value="Chromosome 1"/>
</dbReference>
<feature type="signal peptide" evidence="1">
    <location>
        <begin position="1"/>
        <end position="21"/>
    </location>
</feature>
<dbReference type="EMBL" id="CP015217">
    <property type="protein sequence ID" value="AOP34874.1"/>
    <property type="molecule type" value="Genomic_DNA"/>
</dbReference>
<proteinExistence type="predicted"/>
<name>A0A1D7UZ72_9LEPT</name>
<reference evidence="2 3" key="1">
    <citation type="submission" date="2016-04" db="EMBL/GenBank/DDBJ databases">
        <title>Complete genome seqeunce of Leptospira alstonii serovar Room22.</title>
        <authorList>
            <person name="Nally J.E."/>
            <person name="Bayles D.O."/>
            <person name="Hurley D."/>
            <person name="Fanning S."/>
            <person name="McMahon B.J."/>
            <person name="Arent Z."/>
        </authorList>
    </citation>
    <scope>NUCLEOTIDE SEQUENCE [LARGE SCALE GENOMIC DNA]</scope>
    <source>
        <strain evidence="2 3">GWTS #1</strain>
    </source>
</reference>
<dbReference type="NCBIfam" id="NF047530">
    <property type="entry name" value="SrpBC"/>
    <property type="match status" value="1"/>
</dbReference>